<dbReference type="PANTHER" id="PTHR47031:SF3">
    <property type="entry name" value="SAP DOMAIN-CONTAINING PROTEIN"/>
    <property type="match status" value="1"/>
</dbReference>
<dbReference type="AlphaFoldDB" id="A0A835V228"/>
<dbReference type="InterPro" id="IPR003034">
    <property type="entry name" value="SAP_dom"/>
</dbReference>
<feature type="compositionally biased region" description="Pro residues" evidence="1">
    <location>
        <begin position="644"/>
        <end position="653"/>
    </location>
</feature>
<accession>A0A835V228</accession>
<dbReference type="SMART" id="SM00513">
    <property type="entry name" value="SAP"/>
    <property type="match status" value="1"/>
</dbReference>
<protein>
    <recommendedName>
        <fullName evidence="2">SAP domain-containing protein</fullName>
    </recommendedName>
</protein>
<dbReference type="EMBL" id="JADCNM010000005">
    <property type="protein sequence ID" value="KAG0482602.1"/>
    <property type="molecule type" value="Genomic_DNA"/>
</dbReference>
<dbReference type="Gene3D" id="1.10.720.30">
    <property type="entry name" value="SAP domain"/>
    <property type="match status" value="1"/>
</dbReference>
<gene>
    <name evidence="3" type="ORF">HPP92_010686</name>
</gene>
<evidence type="ECO:0000313" key="4">
    <source>
        <dbReference type="Proteomes" id="UP000639772"/>
    </source>
</evidence>
<dbReference type="PANTHER" id="PTHR47031">
    <property type="entry name" value="SAP DNA-BINDING DOMAIN-CONTAINING PROTEIN"/>
    <property type="match status" value="1"/>
</dbReference>
<evidence type="ECO:0000259" key="2">
    <source>
        <dbReference type="PROSITE" id="PS50800"/>
    </source>
</evidence>
<dbReference type="Proteomes" id="UP000639772">
    <property type="component" value="Unassembled WGS sequence"/>
</dbReference>
<proteinExistence type="predicted"/>
<feature type="compositionally biased region" description="Polar residues" evidence="1">
    <location>
        <begin position="87"/>
        <end position="96"/>
    </location>
</feature>
<feature type="compositionally biased region" description="Low complexity" evidence="1">
    <location>
        <begin position="618"/>
        <end position="628"/>
    </location>
</feature>
<dbReference type="InterPro" id="IPR035979">
    <property type="entry name" value="RBD_domain_sf"/>
</dbReference>
<dbReference type="GO" id="GO:0003676">
    <property type="term" value="F:nucleic acid binding"/>
    <property type="evidence" value="ECO:0007669"/>
    <property type="project" value="InterPro"/>
</dbReference>
<evidence type="ECO:0000313" key="3">
    <source>
        <dbReference type="EMBL" id="KAG0482602.1"/>
    </source>
</evidence>
<feature type="domain" description="SAP" evidence="2">
    <location>
        <begin position="13"/>
        <end position="47"/>
    </location>
</feature>
<feature type="compositionally biased region" description="Acidic residues" evidence="1">
    <location>
        <begin position="52"/>
        <end position="61"/>
    </location>
</feature>
<dbReference type="Pfam" id="PF02037">
    <property type="entry name" value="SAP"/>
    <property type="match status" value="1"/>
</dbReference>
<dbReference type="InterPro" id="IPR034257">
    <property type="entry name" value="Acinus_RRM"/>
</dbReference>
<name>A0A835V228_VANPL</name>
<dbReference type="InterPro" id="IPR036361">
    <property type="entry name" value="SAP_dom_sf"/>
</dbReference>
<evidence type="ECO:0000256" key="1">
    <source>
        <dbReference type="SAM" id="MobiDB-lite"/>
    </source>
</evidence>
<dbReference type="PROSITE" id="PS50800">
    <property type="entry name" value="SAP"/>
    <property type="match status" value="1"/>
</dbReference>
<dbReference type="Pfam" id="PF16294">
    <property type="entry name" value="RSB_motif"/>
    <property type="match status" value="1"/>
</dbReference>
<feature type="region of interest" description="Disordered" evidence="1">
    <location>
        <begin position="575"/>
        <end position="655"/>
    </location>
</feature>
<dbReference type="SUPFAM" id="SSF68906">
    <property type="entry name" value="SAP domain"/>
    <property type="match status" value="1"/>
</dbReference>
<feature type="region of interest" description="Disordered" evidence="1">
    <location>
        <begin position="46"/>
        <end position="140"/>
    </location>
</feature>
<sequence>MPSQYPVLDNKPIDQWRVAELRDELRRRKLVTKGLKEELVKRLSEAVQKEMESEEGEELGDDVMANKDSQSNSDKEDEDAENEDNCQPESDVNSNADDGIQGIGDQREDETEKSDLAKKDEKNATTTRDMEKIPSNSQNAIHQTVTQAEGAETDQKHKDSSPFTADSVIFQSETGNQVSEVSQDLGFQVKYESNSIDSVFINEKNNIKDNLIADNFTLELEVIKEEVLQPSSSKYPNVSGDSCIVVNEKVAGDSRVMEEQGARKNLDFGGQEMDVNHLTEMQVTNSYTTTSDKDFCHNHMSVTKEVVVEHSTLEVSDTLNASYMELPRKESIVEAGSPEKLNLDRSPGDELVEEDMLERKHVEEDIKFEVSIDTMNGNRADLKFEERTAYHATNKFSPEVNVTDVEYGEPVVPIEKRKLEESEAGGSNGAFKRQRRWNLDTIKVSQEQAPHLSSSTTPKKNVKPTVHRTFSQLNSIQSVGSSNERTVPTSRKPASTSLRIDNFLRPFTLKAVQELLSNTGRVCDFWMDHIKTHCYVTYSTVEEAIETRNAIYNLQWPPNGGRLLAAEFVDSQEVKARLNSPLQPPPPISGHPLSPKTAPYQQTQVPEPTPLHGLRQRSLPSAPPLAQLTPPPPLDRPMAREHLPSPPQKPEPPLVTLDDLFKKTKATPRIYYLPLSERQVASKLAAQGMNL</sequence>
<dbReference type="InterPro" id="IPR032552">
    <property type="entry name" value="RSB_motif"/>
</dbReference>
<organism evidence="3 4">
    <name type="scientific">Vanilla planifolia</name>
    <name type="common">Vanilla</name>
    <dbReference type="NCBI Taxonomy" id="51239"/>
    <lineage>
        <taxon>Eukaryota</taxon>
        <taxon>Viridiplantae</taxon>
        <taxon>Streptophyta</taxon>
        <taxon>Embryophyta</taxon>
        <taxon>Tracheophyta</taxon>
        <taxon>Spermatophyta</taxon>
        <taxon>Magnoliopsida</taxon>
        <taxon>Liliopsida</taxon>
        <taxon>Asparagales</taxon>
        <taxon>Orchidaceae</taxon>
        <taxon>Vanilloideae</taxon>
        <taxon>Vanilleae</taxon>
        <taxon>Vanilla</taxon>
    </lineage>
</organism>
<feature type="compositionally biased region" description="Basic and acidic residues" evidence="1">
    <location>
        <begin position="113"/>
        <end position="132"/>
    </location>
</feature>
<reference evidence="3 4" key="1">
    <citation type="journal article" date="2020" name="Nat. Food">
        <title>A phased Vanilla planifolia genome enables genetic improvement of flavour and production.</title>
        <authorList>
            <person name="Hasing T."/>
            <person name="Tang H."/>
            <person name="Brym M."/>
            <person name="Khazi F."/>
            <person name="Huang T."/>
            <person name="Chambers A.H."/>
        </authorList>
    </citation>
    <scope>NUCLEOTIDE SEQUENCE [LARGE SCALE GENOMIC DNA]</scope>
    <source>
        <tissue evidence="3">Leaf</tissue>
    </source>
</reference>
<dbReference type="SUPFAM" id="SSF54928">
    <property type="entry name" value="RNA-binding domain, RBD"/>
    <property type="match status" value="1"/>
</dbReference>
<dbReference type="OrthoDB" id="5348404at2759"/>
<comment type="caution">
    <text evidence="3">The sequence shown here is derived from an EMBL/GenBank/DDBJ whole genome shotgun (WGS) entry which is preliminary data.</text>
</comment>
<dbReference type="CDD" id="cd12432">
    <property type="entry name" value="RRM_ACINU"/>
    <property type="match status" value="1"/>
</dbReference>
<feature type="compositionally biased region" description="Acidic residues" evidence="1">
    <location>
        <begin position="75"/>
        <end position="86"/>
    </location>
</feature>